<dbReference type="InterPro" id="IPR010001">
    <property type="entry name" value="BofA"/>
</dbReference>
<evidence type="ECO:0000256" key="1">
    <source>
        <dbReference type="SAM" id="Phobius"/>
    </source>
</evidence>
<accession>A0ABS2DE00</accession>
<keyword evidence="1" id="KW-0472">Membrane</keyword>
<dbReference type="RefSeq" id="WP_204202043.1">
    <property type="nucleotide sequence ID" value="NZ_JAFELM010000014.1"/>
</dbReference>
<feature type="transmembrane region" description="Helical" evidence="1">
    <location>
        <begin position="60"/>
        <end position="82"/>
    </location>
</feature>
<sequence>MEPTIILSILGGIIVVLLLVGAPMKPIHFLGQGLIKIMIGALLLFFLNAFGTSFDLHVPINLVTSSVSGFLGLPGLLALVVIQKYIL</sequence>
<gene>
    <name evidence="2" type="ORF">JR050_03010</name>
</gene>
<keyword evidence="1" id="KW-0812">Transmembrane</keyword>
<evidence type="ECO:0000313" key="2">
    <source>
        <dbReference type="EMBL" id="MBM6616651.1"/>
    </source>
</evidence>
<protein>
    <submittedName>
        <fullName evidence="2">Pro-sigmaK processing inhibitor BofA family protein</fullName>
    </submittedName>
</protein>
<keyword evidence="1" id="KW-1133">Transmembrane helix</keyword>
<feature type="transmembrane region" description="Helical" evidence="1">
    <location>
        <begin position="6"/>
        <end position="22"/>
    </location>
</feature>
<evidence type="ECO:0000313" key="3">
    <source>
        <dbReference type="Proteomes" id="UP001518925"/>
    </source>
</evidence>
<keyword evidence="3" id="KW-1185">Reference proteome</keyword>
<dbReference type="Pfam" id="PF07441">
    <property type="entry name" value="BofA"/>
    <property type="match status" value="1"/>
</dbReference>
<feature type="transmembrane region" description="Helical" evidence="1">
    <location>
        <begin position="34"/>
        <end position="54"/>
    </location>
</feature>
<proteinExistence type="predicted"/>
<reference evidence="2 3" key="1">
    <citation type="submission" date="2021-02" db="EMBL/GenBank/DDBJ databases">
        <title>Bacillus sp. RD4P76, an endophyte from a halophyte.</title>
        <authorList>
            <person name="Sun J.-Q."/>
        </authorList>
    </citation>
    <scope>NUCLEOTIDE SEQUENCE [LARGE SCALE GENOMIC DNA]</scope>
    <source>
        <strain evidence="2 3">RD4P76</strain>
    </source>
</reference>
<dbReference type="Proteomes" id="UP001518925">
    <property type="component" value="Unassembled WGS sequence"/>
</dbReference>
<name>A0ABS2DE00_9BACI</name>
<dbReference type="NCBIfam" id="TIGR02862">
    <property type="entry name" value="spore_BofA"/>
    <property type="match status" value="1"/>
</dbReference>
<organism evidence="2 3">
    <name type="scientific">Bacillus suaedaesalsae</name>
    <dbReference type="NCBI Taxonomy" id="2810349"/>
    <lineage>
        <taxon>Bacteria</taxon>
        <taxon>Bacillati</taxon>
        <taxon>Bacillota</taxon>
        <taxon>Bacilli</taxon>
        <taxon>Bacillales</taxon>
        <taxon>Bacillaceae</taxon>
        <taxon>Bacillus</taxon>
    </lineage>
</organism>
<comment type="caution">
    <text evidence="2">The sequence shown here is derived from an EMBL/GenBank/DDBJ whole genome shotgun (WGS) entry which is preliminary data.</text>
</comment>
<dbReference type="EMBL" id="JAFELM010000014">
    <property type="protein sequence ID" value="MBM6616651.1"/>
    <property type="molecule type" value="Genomic_DNA"/>
</dbReference>